<keyword evidence="2" id="KW-1185">Reference proteome</keyword>
<reference evidence="1" key="1">
    <citation type="submission" date="2021-06" db="EMBL/GenBank/DDBJ databases">
        <authorList>
            <person name="Kallberg Y."/>
            <person name="Tangrot J."/>
            <person name="Rosling A."/>
        </authorList>
    </citation>
    <scope>NUCLEOTIDE SEQUENCE</scope>
    <source>
        <strain evidence="1">BR232B</strain>
    </source>
</reference>
<dbReference type="EMBL" id="CAJVPI010001117">
    <property type="protein sequence ID" value="CAG8595375.1"/>
    <property type="molecule type" value="Genomic_DNA"/>
</dbReference>
<organism evidence="1 2">
    <name type="scientific">Paraglomus brasilianum</name>
    <dbReference type="NCBI Taxonomy" id="144538"/>
    <lineage>
        <taxon>Eukaryota</taxon>
        <taxon>Fungi</taxon>
        <taxon>Fungi incertae sedis</taxon>
        <taxon>Mucoromycota</taxon>
        <taxon>Glomeromycotina</taxon>
        <taxon>Glomeromycetes</taxon>
        <taxon>Paraglomerales</taxon>
        <taxon>Paraglomeraceae</taxon>
        <taxon>Paraglomus</taxon>
    </lineage>
</organism>
<comment type="caution">
    <text evidence="1">The sequence shown here is derived from an EMBL/GenBank/DDBJ whole genome shotgun (WGS) entry which is preliminary data.</text>
</comment>
<evidence type="ECO:0000313" key="1">
    <source>
        <dbReference type="EMBL" id="CAG8595375.1"/>
    </source>
</evidence>
<protein>
    <submittedName>
        <fullName evidence="1">3867_t:CDS:1</fullName>
    </submittedName>
</protein>
<gene>
    <name evidence="1" type="ORF">PBRASI_LOCUS7350</name>
</gene>
<dbReference type="AlphaFoldDB" id="A0A9N9CCB6"/>
<accession>A0A9N9CCB6</accession>
<dbReference type="Proteomes" id="UP000789739">
    <property type="component" value="Unassembled WGS sequence"/>
</dbReference>
<proteinExistence type="predicted"/>
<sequence length="49" mass="6033">MCEIAVSQSYNNWDEKCRCWMQRQYARFWTRPTTPVPGRHTAVREQREE</sequence>
<evidence type="ECO:0000313" key="2">
    <source>
        <dbReference type="Proteomes" id="UP000789739"/>
    </source>
</evidence>
<feature type="non-terminal residue" evidence="1">
    <location>
        <position position="49"/>
    </location>
</feature>
<name>A0A9N9CCB6_9GLOM</name>